<protein>
    <submittedName>
        <fullName evidence="1">Uncharacterized protein</fullName>
    </submittedName>
</protein>
<proteinExistence type="predicted"/>
<dbReference type="KEGG" id="ppel:H6H00_00110"/>
<evidence type="ECO:0000313" key="1">
    <source>
        <dbReference type="EMBL" id="QNG52540.1"/>
    </source>
</evidence>
<evidence type="ECO:0000313" key="2">
    <source>
        <dbReference type="Proteomes" id="UP000515728"/>
    </source>
</evidence>
<dbReference type="RefSeq" id="WP_185719369.1">
    <property type="nucleotide sequence ID" value="NZ_BAAAWI010000001.1"/>
</dbReference>
<dbReference type="EMBL" id="CP060131">
    <property type="protein sequence ID" value="QNG52540.1"/>
    <property type="molecule type" value="Genomic_DNA"/>
</dbReference>
<dbReference type="AlphaFoldDB" id="A0A7G7MIC9"/>
<gene>
    <name evidence="1" type="ORF">H6H00_00110</name>
</gene>
<reference evidence="1 2" key="1">
    <citation type="submission" date="2020-08" db="EMBL/GenBank/DDBJ databases">
        <authorList>
            <person name="Mo P."/>
        </authorList>
    </citation>
    <scope>NUCLEOTIDE SEQUENCE [LARGE SCALE GENOMIC DNA]</scope>
    <source>
        <strain evidence="1 2">CGMCC 4.1532</strain>
    </source>
</reference>
<sequence length="226" mass="25059">MKVTMRSYLSTAHLWMARHCAAYTSKYETQHKAERSAFHIHQRAYVMSAVTEAVAFVEALINEFFTDIHDSHADRYDSLGPEVLATIRGYWSIAGSGNNVSVLTKYEMALLLCGKPAYDKGAEPYQSMKAAIDLRNWQIHYRPKNVGDESSYDVAKRLVGKFPDCALMAGSGNAWFPDRALGAGCAQWAVSSALAFADHFVETLGVEPNYRIVQHPDEPPPIPAGT</sequence>
<accession>A0A7G7MIC9</accession>
<organism evidence="1 2">
    <name type="scientific">Pseudonocardia petroleophila</name>
    <dbReference type="NCBI Taxonomy" id="37331"/>
    <lineage>
        <taxon>Bacteria</taxon>
        <taxon>Bacillati</taxon>
        <taxon>Actinomycetota</taxon>
        <taxon>Actinomycetes</taxon>
        <taxon>Pseudonocardiales</taxon>
        <taxon>Pseudonocardiaceae</taxon>
        <taxon>Pseudonocardia</taxon>
    </lineage>
</organism>
<dbReference type="Proteomes" id="UP000515728">
    <property type="component" value="Chromosome"/>
</dbReference>
<name>A0A7G7MIC9_9PSEU</name>
<keyword evidence="2" id="KW-1185">Reference proteome</keyword>